<evidence type="ECO:0000259" key="1">
    <source>
        <dbReference type="Pfam" id="PF00535"/>
    </source>
</evidence>
<dbReference type="PANTHER" id="PTHR10859">
    <property type="entry name" value="GLYCOSYL TRANSFERASE"/>
    <property type="match status" value="1"/>
</dbReference>
<comment type="caution">
    <text evidence="2">The sequence shown here is derived from an EMBL/GenBank/DDBJ whole genome shotgun (WGS) entry which is preliminary data.</text>
</comment>
<evidence type="ECO:0000313" key="3">
    <source>
        <dbReference type="Proteomes" id="UP000664277"/>
    </source>
</evidence>
<dbReference type="GO" id="GO:0006487">
    <property type="term" value="P:protein N-linked glycosylation"/>
    <property type="evidence" value="ECO:0007669"/>
    <property type="project" value="TreeGrafter"/>
</dbReference>
<accession>A0A8J7PI96</accession>
<dbReference type="InterPro" id="IPR001173">
    <property type="entry name" value="Glyco_trans_2-like"/>
</dbReference>
<name>A0A8J7PI96_9BACT</name>
<dbReference type="InterPro" id="IPR029044">
    <property type="entry name" value="Nucleotide-diphossugar_trans"/>
</dbReference>
<protein>
    <submittedName>
        <fullName evidence="2">Glycosyltransferase</fullName>
    </submittedName>
</protein>
<dbReference type="Gene3D" id="3.90.550.10">
    <property type="entry name" value="Spore Coat Polysaccharide Biosynthesis Protein SpsA, Chain A"/>
    <property type="match status" value="1"/>
</dbReference>
<sequence>MEPRITLILPAYNEEKRIGPTVLALAKYLASRQSAYSAELMVVCDGCKDRTADVARENFAEAAVGDSVKFAVLDLKPNQGKGNAVKEGMLAASGDYIFFTDADLSFAPEVLEDFLGGLMAGADVCIAQRKRETQYPSLARRIVALGSRWLIGNIILPGIRDTQAGFKGFKRECARTLFSLTKIKRFLFDLEVLLLARTKGYRIEKVYVDWVDREGSTVNIVLDTSRSLRDLFFILFWLYTGQYK</sequence>
<organism evidence="2 3">
    <name type="scientific">Candidatus Obscuribacter phosphatis</name>
    <dbReference type="NCBI Taxonomy" id="1906157"/>
    <lineage>
        <taxon>Bacteria</taxon>
        <taxon>Bacillati</taxon>
        <taxon>Candidatus Melainabacteria</taxon>
        <taxon>Candidatus Obscuribacterales</taxon>
        <taxon>Candidatus Obscuribacteraceae</taxon>
        <taxon>Candidatus Obscuribacter</taxon>
    </lineage>
</organism>
<feature type="domain" description="Glycosyltransferase 2-like" evidence="1">
    <location>
        <begin position="7"/>
        <end position="176"/>
    </location>
</feature>
<dbReference type="Pfam" id="PF00535">
    <property type="entry name" value="Glycos_transf_2"/>
    <property type="match status" value="1"/>
</dbReference>
<dbReference type="PANTHER" id="PTHR10859:SF91">
    <property type="entry name" value="DOLICHYL-PHOSPHATE BETA-GLUCOSYLTRANSFERASE"/>
    <property type="match status" value="1"/>
</dbReference>
<gene>
    <name evidence="2" type="ORF">J0M35_10790</name>
</gene>
<dbReference type="AlphaFoldDB" id="A0A8J7PI96"/>
<evidence type="ECO:0000313" key="2">
    <source>
        <dbReference type="EMBL" id="MBN8660843.1"/>
    </source>
</evidence>
<reference evidence="2" key="1">
    <citation type="submission" date="2021-02" db="EMBL/GenBank/DDBJ databases">
        <title>Genome-Resolved Metagenomics of a Microbial Community Performing Photosynthetic Biological Nutrient Removal.</title>
        <authorList>
            <person name="Mcdaniel E.A."/>
        </authorList>
    </citation>
    <scope>NUCLEOTIDE SEQUENCE</scope>
    <source>
        <strain evidence="2">UWPOB_OBS1</strain>
    </source>
</reference>
<dbReference type="Proteomes" id="UP000664277">
    <property type="component" value="Unassembled WGS sequence"/>
</dbReference>
<proteinExistence type="predicted"/>
<dbReference type="SUPFAM" id="SSF53448">
    <property type="entry name" value="Nucleotide-diphospho-sugar transferases"/>
    <property type="match status" value="1"/>
</dbReference>
<dbReference type="EMBL" id="JAFLCK010000014">
    <property type="protein sequence ID" value="MBN8660843.1"/>
    <property type="molecule type" value="Genomic_DNA"/>
</dbReference>